<dbReference type="InterPro" id="IPR011990">
    <property type="entry name" value="TPR-like_helical_dom_sf"/>
</dbReference>
<dbReference type="EMBL" id="JAYGII010000003">
    <property type="protein sequence ID" value="MEA5444644.1"/>
    <property type="molecule type" value="Genomic_DNA"/>
</dbReference>
<keyword evidence="3" id="KW-1185">Reference proteome</keyword>
<dbReference type="Gene3D" id="1.25.40.10">
    <property type="entry name" value="Tetratricopeptide repeat domain"/>
    <property type="match status" value="2"/>
</dbReference>
<dbReference type="RefSeq" id="WP_346050067.1">
    <property type="nucleotide sequence ID" value="NZ_JAYGII010000003.1"/>
</dbReference>
<dbReference type="AlphaFoldDB" id="A0AAP6MJF0"/>
<feature type="chain" id="PRO_5042992117" evidence="1">
    <location>
        <begin position="20"/>
        <end position="587"/>
    </location>
</feature>
<organism evidence="2 3">
    <name type="scientific">Natronospira elongata</name>
    <dbReference type="NCBI Taxonomy" id="3110268"/>
    <lineage>
        <taxon>Bacteria</taxon>
        <taxon>Pseudomonadati</taxon>
        <taxon>Pseudomonadota</taxon>
        <taxon>Gammaproteobacteria</taxon>
        <taxon>Natronospirales</taxon>
        <taxon>Natronospiraceae</taxon>
        <taxon>Natronospira</taxon>
    </lineage>
</organism>
<proteinExistence type="predicted"/>
<dbReference type="Pfam" id="PF14559">
    <property type="entry name" value="TPR_19"/>
    <property type="match status" value="1"/>
</dbReference>
<sequence>MRRLIASLLLMISPALSVAEVSALSEVSTLARSGATELALGLMDRHQPALQEDPVAWMQWERERLFLYRSRAQWQALADRAAEHPRGLHPEFMRWAQGERARALLALGRDEEARTVLREQIWFSDPGERLPRWRQMIVESHLEGGDSEAARSALRRLRQDHGDDDGETRVMEARLYLQQGQGREALAVLEALPEDEHRPLRLAARLAADSAQAGDVLSDAIRFGFDDQTPALDRRLTWSVAAQAAEKTGNRSARIGALERGLGLYDEGGRVDPVFSLAPEQLWAAYQDFGERLGNEAQILVGDDPMWFELAESYADSEPVKTRALLSVIAFNSFETKQRERAHGELAATLVNRREGPAIIRQLYLESGHFQALDSIPQTVRYLLADLVMEEADIPLASRLMRGLDKAPDGVEELDWGLRRARVLLLGGAREEGLSALDALFDKDVEDFPVERVLQVLFDLQNMGDHEPALAYLKRLLEKDLEDRQHREILFWMAESAEGMGDRLEAARLYLRSAGFHDPFSMDQWAQTARYRAADALADAGLTEDARRLYQSLLNATEDEARRSVLRNRIQRLRLQPASPPGPEIDP</sequence>
<dbReference type="Proteomes" id="UP001302316">
    <property type="component" value="Unassembled WGS sequence"/>
</dbReference>
<comment type="caution">
    <text evidence="2">The sequence shown here is derived from an EMBL/GenBank/DDBJ whole genome shotgun (WGS) entry which is preliminary data.</text>
</comment>
<feature type="signal peptide" evidence="1">
    <location>
        <begin position="1"/>
        <end position="19"/>
    </location>
</feature>
<name>A0AAP6MJF0_9GAMM</name>
<accession>A0AAP6MJF0</accession>
<gene>
    <name evidence="2" type="ORF">VCB98_02290</name>
</gene>
<reference evidence="2 3" key="1">
    <citation type="submission" date="2023-12" db="EMBL/GenBank/DDBJ databases">
        <title>Whole-genome sequencing of halo(alkali)philic microorganisms from hypersaline lakes.</title>
        <authorList>
            <person name="Sorokin D.Y."/>
            <person name="Merkel A.Y."/>
            <person name="Messina E."/>
            <person name="Yakimov M."/>
        </authorList>
    </citation>
    <scope>NUCLEOTIDE SEQUENCE [LARGE SCALE GENOMIC DNA]</scope>
    <source>
        <strain evidence="2 3">AB-CW1</strain>
    </source>
</reference>
<dbReference type="SUPFAM" id="SSF48452">
    <property type="entry name" value="TPR-like"/>
    <property type="match status" value="1"/>
</dbReference>
<keyword evidence="1" id="KW-0732">Signal</keyword>
<protein>
    <submittedName>
        <fullName evidence="2">Tetratricopeptide repeat protein</fullName>
    </submittedName>
</protein>
<evidence type="ECO:0000313" key="3">
    <source>
        <dbReference type="Proteomes" id="UP001302316"/>
    </source>
</evidence>
<evidence type="ECO:0000256" key="1">
    <source>
        <dbReference type="SAM" id="SignalP"/>
    </source>
</evidence>
<evidence type="ECO:0000313" key="2">
    <source>
        <dbReference type="EMBL" id="MEA5444644.1"/>
    </source>
</evidence>